<dbReference type="GO" id="GO:0030036">
    <property type="term" value="P:actin cytoskeleton organization"/>
    <property type="evidence" value="ECO:0007669"/>
    <property type="project" value="TreeGrafter"/>
</dbReference>
<evidence type="ECO:0000256" key="3">
    <source>
        <dbReference type="ARBA" id="ARBA00023038"/>
    </source>
</evidence>
<dbReference type="EMBL" id="KB300094">
    <property type="protein sequence ID" value="ELU07187.1"/>
    <property type="molecule type" value="Genomic_DNA"/>
</dbReference>
<dbReference type="HOGENOM" id="CLU_149433_3_1_1"/>
<dbReference type="GO" id="GO:0051371">
    <property type="term" value="F:muscle alpha-actinin binding"/>
    <property type="evidence" value="ECO:0007669"/>
    <property type="project" value="TreeGrafter"/>
</dbReference>
<sequence length="85" mass="9389">MTECQVRLHRDALNTPWGFRLQGGKDFNAPLTIQRVFAGSPADGEVHRGDIILAIDNYDVSQMTHKSAQDIIKKGGGSLALRVKR</sequence>
<proteinExistence type="predicted"/>
<reference evidence="7" key="1">
    <citation type="submission" date="2012-12" db="EMBL/GenBank/DDBJ databases">
        <authorList>
            <person name="Hellsten U."/>
            <person name="Grimwood J."/>
            <person name="Chapman J.A."/>
            <person name="Shapiro H."/>
            <person name="Aerts A."/>
            <person name="Otillar R.P."/>
            <person name="Terry A.Y."/>
            <person name="Boore J.L."/>
            <person name="Simakov O."/>
            <person name="Marletaz F."/>
            <person name="Cho S.-J."/>
            <person name="Edsinger-Gonzales E."/>
            <person name="Havlak P."/>
            <person name="Kuo D.-H."/>
            <person name="Larsson T."/>
            <person name="Lv J."/>
            <person name="Arendt D."/>
            <person name="Savage R."/>
            <person name="Osoegawa K."/>
            <person name="de Jong P."/>
            <person name="Lindberg D.R."/>
            <person name="Seaver E.C."/>
            <person name="Weisblat D.A."/>
            <person name="Putnam N.H."/>
            <person name="Grigoriev I.V."/>
            <person name="Rokhsar D.S."/>
        </authorList>
    </citation>
    <scope>NUCLEOTIDE SEQUENCE</scope>
    <source>
        <strain evidence="7">I ESC-2004</strain>
    </source>
</reference>
<dbReference type="Gene3D" id="2.30.42.10">
    <property type="match status" value="1"/>
</dbReference>
<feature type="domain" description="PDZ" evidence="4">
    <location>
        <begin position="5"/>
        <end position="85"/>
    </location>
</feature>
<dbReference type="GO" id="GO:0001725">
    <property type="term" value="C:stress fiber"/>
    <property type="evidence" value="ECO:0007669"/>
    <property type="project" value="TreeGrafter"/>
</dbReference>
<keyword evidence="3" id="KW-0440">LIM domain</keyword>
<keyword evidence="3" id="KW-0479">Metal-binding</keyword>
<reference evidence="5 7" key="2">
    <citation type="journal article" date="2013" name="Nature">
        <title>Insights into bilaterian evolution from three spiralian genomes.</title>
        <authorList>
            <person name="Simakov O."/>
            <person name="Marletaz F."/>
            <person name="Cho S.J."/>
            <person name="Edsinger-Gonzales E."/>
            <person name="Havlak P."/>
            <person name="Hellsten U."/>
            <person name="Kuo D.H."/>
            <person name="Larsson T."/>
            <person name="Lv J."/>
            <person name="Arendt D."/>
            <person name="Savage R."/>
            <person name="Osoegawa K."/>
            <person name="de Jong P."/>
            <person name="Grimwood J."/>
            <person name="Chapman J.A."/>
            <person name="Shapiro H."/>
            <person name="Aerts A."/>
            <person name="Otillar R.P."/>
            <person name="Terry A.Y."/>
            <person name="Boore J.L."/>
            <person name="Grigoriev I.V."/>
            <person name="Lindberg D.R."/>
            <person name="Seaver E.C."/>
            <person name="Weisblat D.A."/>
            <person name="Putnam N.H."/>
            <person name="Rokhsar D.S."/>
        </authorList>
    </citation>
    <scope>NUCLEOTIDE SEQUENCE</scope>
    <source>
        <strain evidence="5 7">I ESC-2004</strain>
    </source>
</reference>
<dbReference type="STRING" id="283909.R7UTE5"/>
<evidence type="ECO:0000256" key="1">
    <source>
        <dbReference type="ARBA" id="ARBA00004496"/>
    </source>
</evidence>
<keyword evidence="2" id="KW-0963">Cytoplasm</keyword>
<dbReference type="GO" id="GO:0003779">
    <property type="term" value="F:actin binding"/>
    <property type="evidence" value="ECO:0007669"/>
    <property type="project" value="TreeGrafter"/>
</dbReference>
<dbReference type="InterPro" id="IPR001478">
    <property type="entry name" value="PDZ"/>
</dbReference>
<evidence type="ECO:0000313" key="5">
    <source>
        <dbReference type="EMBL" id="ELU07187.1"/>
    </source>
</evidence>
<evidence type="ECO:0000313" key="6">
    <source>
        <dbReference type="EnsemblMetazoa" id="CapteP98150"/>
    </source>
</evidence>
<dbReference type="PANTHER" id="PTHR24214:SF38">
    <property type="entry name" value="PDZ AND LIM DOMAIN PROTEIN ZASP-RELATED"/>
    <property type="match status" value="1"/>
</dbReference>
<dbReference type="GO" id="GO:0061061">
    <property type="term" value="P:muscle structure development"/>
    <property type="evidence" value="ECO:0007669"/>
    <property type="project" value="TreeGrafter"/>
</dbReference>
<dbReference type="GO" id="GO:0005912">
    <property type="term" value="C:adherens junction"/>
    <property type="evidence" value="ECO:0007669"/>
    <property type="project" value="TreeGrafter"/>
</dbReference>
<dbReference type="InterPro" id="IPR036034">
    <property type="entry name" value="PDZ_sf"/>
</dbReference>
<dbReference type="PROSITE" id="PS50106">
    <property type="entry name" value="PDZ"/>
    <property type="match status" value="1"/>
</dbReference>
<dbReference type="OrthoDB" id="44841at2759"/>
<dbReference type="PANTHER" id="PTHR24214">
    <property type="entry name" value="PDZ AND LIM DOMAIN PROTEIN ZASP"/>
    <property type="match status" value="1"/>
</dbReference>
<dbReference type="SMART" id="SM00228">
    <property type="entry name" value="PDZ"/>
    <property type="match status" value="1"/>
</dbReference>
<reference evidence="6" key="3">
    <citation type="submission" date="2015-06" db="UniProtKB">
        <authorList>
            <consortium name="EnsemblMetazoa"/>
        </authorList>
    </citation>
    <scope>IDENTIFICATION</scope>
</reference>
<keyword evidence="3" id="KW-0862">Zinc</keyword>
<organism evidence="5">
    <name type="scientific">Capitella teleta</name>
    <name type="common">Polychaete worm</name>
    <dbReference type="NCBI Taxonomy" id="283909"/>
    <lineage>
        <taxon>Eukaryota</taxon>
        <taxon>Metazoa</taxon>
        <taxon>Spiralia</taxon>
        <taxon>Lophotrochozoa</taxon>
        <taxon>Annelida</taxon>
        <taxon>Polychaeta</taxon>
        <taxon>Sedentaria</taxon>
        <taxon>Scolecida</taxon>
        <taxon>Capitellidae</taxon>
        <taxon>Capitella</taxon>
    </lineage>
</organism>
<accession>R7UTE5</accession>
<comment type="subcellular location">
    <subcellularLocation>
        <location evidence="1">Cytoplasm</location>
    </subcellularLocation>
</comment>
<dbReference type="AlphaFoldDB" id="R7UTE5"/>
<protein>
    <recommendedName>
        <fullName evidence="4">PDZ domain-containing protein</fullName>
    </recommendedName>
</protein>
<name>R7UTE5_CAPTE</name>
<dbReference type="EMBL" id="AMQN01001125">
    <property type="status" value="NOT_ANNOTATED_CDS"/>
    <property type="molecule type" value="Genomic_DNA"/>
</dbReference>
<evidence type="ECO:0000259" key="4">
    <source>
        <dbReference type="PROSITE" id="PS50106"/>
    </source>
</evidence>
<dbReference type="OMA" id="CETMSHG"/>
<evidence type="ECO:0000256" key="2">
    <source>
        <dbReference type="ARBA" id="ARBA00022490"/>
    </source>
</evidence>
<evidence type="ECO:0000313" key="7">
    <source>
        <dbReference type="Proteomes" id="UP000014760"/>
    </source>
</evidence>
<dbReference type="CDD" id="cd23068">
    <property type="entry name" value="PDZ_ZASP52-like"/>
    <property type="match status" value="1"/>
</dbReference>
<keyword evidence="7" id="KW-1185">Reference proteome</keyword>
<dbReference type="FunFam" id="2.30.42.10:FF:000192">
    <property type="entry name" value="Uncharacterized protein, isoform J"/>
    <property type="match status" value="1"/>
</dbReference>
<dbReference type="GO" id="GO:0031941">
    <property type="term" value="C:filamentous actin"/>
    <property type="evidence" value="ECO:0007669"/>
    <property type="project" value="TreeGrafter"/>
</dbReference>
<dbReference type="InterPro" id="IPR050604">
    <property type="entry name" value="PDZ-LIM_domain"/>
</dbReference>
<dbReference type="Pfam" id="PF00595">
    <property type="entry name" value="PDZ"/>
    <property type="match status" value="1"/>
</dbReference>
<gene>
    <name evidence="5" type="ORF">CAPTEDRAFT_98150</name>
</gene>
<dbReference type="SUPFAM" id="SSF50156">
    <property type="entry name" value="PDZ domain-like"/>
    <property type="match status" value="1"/>
</dbReference>
<dbReference type="GO" id="GO:0030018">
    <property type="term" value="C:Z disc"/>
    <property type="evidence" value="ECO:0007669"/>
    <property type="project" value="TreeGrafter"/>
</dbReference>
<dbReference type="EnsemblMetazoa" id="CapteT98150">
    <property type="protein sequence ID" value="CapteP98150"/>
    <property type="gene ID" value="CapteG98150"/>
</dbReference>
<dbReference type="Proteomes" id="UP000014760">
    <property type="component" value="Unassembled WGS sequence"/>
</dbReference>